<feature type="compositionally biased region" description="Polar residues" evidence="1">
    <location>
        <begin position="214"/>
        <end position="234"/>
    </location>
</feature>
<name>A0ABV8SKA0_9GAMM</name>
<evidence type="ECO:0000256" key="2">
    <source>
        <dbReference type="SAM" id="SignalP"/>
    </source>
</evidence>
<dbReference type="InterPro" id="IPR029045">
    <property type="entry name" value="ClpP/crotonase-like_dom_sf"/>
</dbReference>
<dbReference type="SUPFAM" id="SSF52096">
    <property type="entry name" value="ClpP/crotonase"/>
    <property type="match status" value="1"/>
</dbReference>
<feature type="domain" description="Tail specific protease" evidence="3">
    <location>
        <begin position="242"/>
        <end position="442"/>
    </location>
</feature>
<evidence type="ECO:0000259" key="3">
    <source>
        <dbReference type="Pfam" id="PF03572"/>
    </source>
</evidence>
<reference evidence="5" key="1">
    <citation type="journal article" date="2019" name="Int. J. Syst. Evol. Microbiol.">
        <title>The Global Catalogue of Microorganisms (GCM) 10K type strain sequencing project: providing services to taxonomists for standard genome sequencing and annotation.</title>
        <authorList>
            <consortium name="The Broad Institute Genomics Platform"/>
            <consortium name="The Broad Institute Genome Sequencing Center for Infectious Disease"/>
            <person name="Wu L."/>
            <person name="Ma J."/>
        </authorList>
    </citation>
    <scope>NUCLEOTIDE SEQUENCE [LARGE SCALE GENOMIC DNA]</scope>
    <source>
        <strain evidence="5">CGMCC 1.10759</strain>
    </source>
</reference>
<evidence type="ECO:0000313" key="4">
    <source>
        <dbReference type="EMBL" id="MFC4307957.1"/>
    </source>
</evidence>
<feature type="region of interest" description="Disordered" evidence="1">
    <location>
        <begin position="208"/>
        <end position="234"/>
    </location>
</feature>
<organism evidence="4 5">
    <name type="scientific">Steroidobacter flavus</name>
    <dbReference type="NCBI Taxonomy" id="1842136"/>
    <lineage>
        <taxon>Bacteria</taxon>
        <taxon>Pseudomonadati</taxon>
        <taxon>Pseudomonadota</taxon>
        <taxon>Gammaproteobacteria</taxon>
        <taxon>Steroidobacterales</taxon>
        <taxon>Steroidobacteraceae</taxon>
        <taxon>Steroidobacter</taxon>
    </lineage>
</organism>
<dbReference type="Pfam" id="PF03572">
    <property type="entry name" value="Peptidase_S41"/>
    <property type="match status" value="1"/>
</dbReference>
<accession>A0ABV8SKA0</accession>
<proteinExistence type="predicted"/>
<dbReference type="RefSeq" id="WP_380594671.1">
    <property type="nucleotide sequence ID" value="NZ_JBHSDU010000001.1"/>
</dbReference>
<dbReference type="Proteomes" id="UP001595904">
    <property type="component" value="Unassembled WGS sequence"/>
</dbReference>
<dbReference type="InterPro" id="IPR005151">
    <property type="entry name" value="Tail-specific_protease"/>
</dbReference>
<gene>
    <name evidence="4" type="ORF">ACFPN2_02580</name>
</gene>
<feature type="chain" id="PRO_5045102131" evidence="2">
    <location>
        <begin position="23"/>
        <end position="491"/>
    </location>
</feature>
<protein>
    <submittedName>
        <fullName evidence="4">S41 family peptidase</fullName>
    </submittedName>
</protein>
<feature type="signal peptide" evidence="2">
    <location>
        <begin position="1"/>
        <end position="22"/>
    </location>
</feature>
<keyword evidence="2" id="KW-0732">Signal</keyword>
<sequence>MSVANWLFGAVLISMGAGTVAADAVESPSAKAWQSLLEQDLQYLEAAIPKHYIYAVYPGGEQWQTLFQRSLTQARREAAQVKDFGSYRAVLQHFIVSFEDAHLSAYFNVNTRRANWPRFKVEYQGGRYVVTSSQLPTVKAGDAVTTCDGRAMHEWTDGLAEFYGGPRGLETTRAAIARQMFLDFGNPLYSLPTKCRIGENEIALTWGPAPEGSSIEQPQRTSSSAPSINDSTSSISEFGDNVAWVRMGTMMPATAEAAAQFRQIIDGAPGLRDRDAVILDVRGNPGGTYNWFMAFLRGFYGQQYADYMARARLEISNVMLVISPTGADDPGFSADQNRIEMPPDPPMTATADKPKVRMLPNGTRLVTTRPAVERLSFPKRPPANPVRAKVYVLTDYGCASACLSFMDEIMRFPGVTQIGGETHIDRRSGGWPEAFELPSGLAVVRMGRLVREGRRRGENEAWKPSRYFEGNIADTDAVKHWIREQVLPQAR</sequence>
<dbReference type="Gene3D" id="3.90.226.10">
    <property type="entry name" value="2-enoyl-CoA Hydratase, Chain A, domain 1"/>
    <property type="match status" value="1"/>
</dbReference>
<keyword evidence="5" id="KW-1185">Reference proteome</keyword>
<evidence type="ECO:0000256" key="1">
    <source>
        <dbReference type="SAM" id="MobiDB-lite"/>
    </source>
</evidence>
<comment type="caution">
    <text evidence="4">The sequence shown here is derived from an EMBL/GenBank/DDBJ whole genome shotgun (WGS) entry which is preliminary data.</text>
</comment>
<dbReference type="EMBL" id="JBHSDU010000001">
    <property type="protein sequence ID" value="MFC4307957.1"/>
    <property type="molecule type" value="Genomic_DNA"/>
</dbReference>
<evidence type="ECO:0000313" key="5">
    <source>
        <dbReference type="Proteomes" id="UP001595904"/>
    </source>
</evidence>